<organism evidence="2 3">
    <name type="scientific">Rhizobium aethiopicum</name>
    <dbReference type="NCBI Taxonomy" id="1138170"/>
    <lineage>
        <taxon>Bacteria</taxon>
        <taxon>Pseudomonadati</taxon>
        <taxon>Pseudomonadota</taxon>
        <taxon>Alphaproteobacteria</taxon>
        <taxon>Hyphomicrobiales</taxon>
        <taxon>Rhizobiaceae</taxon>
        <taxon>Rhizobium/Agrobacterium group</taxon>
        <taxon>Rhizobium</taxon>
    </lineage>
</organism>
<feature type="chain" id="PRO_5008686976" description="Lipoprotein" evidence="1">
    <location>
        <begin position="27"/>
        <end position="167"/>
    </location>
</feature>
<protein>
    <recommendedName>
        <fullName evidence="4">Lipoprotein</fullName>
    </recommendedName>
</protein>
<sequence length="167" mass="17922">MMAFPMSRYLPAIVALLTLIPAAGHTSEAGGKLTLPPAKDCVEVGGIVLPGMAGGPPYAAAELKCGAKLSLVLQRQTGMNGNLPVWTMVDQVTITKPSPRHELLQPAYCSSSRFPDASVFALGRMAEQPDGSYRSEKLVKAWRFDIKRERLTVIPVDGVLCELDAVD</sequence>
<feature type="signal peptide" evidence="1">
    <location>
        <begin position="1"/>
        <end position="26"/>
    </location>
</feature>
<gene>
    <name evidence="2" type="ORF">GA0061105_10130</name>
</gene>
<evidence type="ECO:0000313" key="2">
    <source>
        <dbReference type="EMBL" id="SCB56202.1"/>
    </source>
</evidence>
<name>A0A1C3XVC6_9HYPH</name>
<dbReference type="Proteomes" id="UP000198723">
    <property type="component" value="Unassembled WGS sequence"/>
</dbReference>
<evidence type="ECO:0000313" key="3">
    <source>
        <dbReference type="Proteomes" id="UP000198723"/>
    </source>
</evidence>
<dbReference type="AlphaFoldDB" id="A0A1C3XVC6"/>
<evidence type="ECO:0000256" key="1">
    <source>
        <dbReference type="SAM" id="SignalP"/>
    </source>
</evidence>
<reference evidence="2 3" key="1">
    <citation type="submission" date="2016-08" db="EMBL/GenBank/DDBJ databases">
        <authorList>
            <person name="Seilhamer J.J."/>
        </authorList>
    </citation>
    <scope>NUCLEOTIDE SEQUENCE [LARGE SCALE GENOMIC DNA]</scope>
    <source>
        <strain evidence="2 3">HBR26</strain>
    </source>
</reference>
<accession>A0A1C3XVC6</accession>
<keyword evidence="1" id="KW-0732">Signal</keyword>
<evidence type="ECO:0008006" key="4">
    <source>
        <dbReference type="Google" id="ProtNLM"/>
    </source>
</evidence>
<proteinExistence type="predicted"/>
<dbReference type="EMBL" id="FMAJ01000001">
    <property type="protein sequence ID" value="SCB56202.1"/>
    <property type="molecule type" value="Genomic_DNA"/>
</dbReference>
<dbReference type="STRING" id="1138170.GA0061105_10130"/>